<dbReference type="PROSITE" id="PS50800">
    <property type="entry name" value="SAP"/>
    <property type="match status" value="1"/>
</dbReference>
<feature type="compositionally biased region" description="Acidic residues" evidence="9">
    <location>
        <begin position="465"/>
        <end position="474"/>
    </location>
</feature>
<evidence type="ECO:0000256" key="1">
    <source>
        <dbReference type="ARBA" id="ARBA00004718"/>
    </source>
</evidence>
<comment type="caution">
    <text evidence="13">The sequence shown here is derived from an EMBL/GenBank/DDBJ whole genome shotgun (WGS) entry which is preliminary data.</text>
</comment>
<dbReference type="Gene3D" id="2.60.120.780">
    <property type="entry name" value="PINIT domain"/>
    <property type="match status" value="1"/>
</dbReference>
<feature type="region of interest" description="Disordered" evidence="9">
    <location>
        <begin position="497"/>
        <end position="568"/>
    </location>
</feature>
<dbReference type="InterPro" id="IPR003034">
    <property type="entry name" value="SAP_dom"/>
</dbReference>
<dbReference type="GO" id="GO:0000785">
    <property type="term" value="C:chromatin"/>
    <property type="evidence" value="ECO:0007669"/>
    <property type="project" value="TreeGrafter"/>
</dbReference>
<dbReference type="InterPro" id="IPR031141">
    <property type="entry name" value="SIZ1/2_SP-RING"/>
</dbReference>
<gene>
    <name evidence="13" type="ORF">BJ875DRAFT_268633</name>
</gene>
<dbReference type="AlphaFoldDB" id="A0A9P7YKG5"/>
<dbReference type="InterPro" id="IPR004181">
    <property type="entry name" value="Znf_MIZ"/>
</dbReference>
<dbReference type="GO" id="GO:0008270">
    <property type="term" value="F:zinc ion binding"/>
    <property type="evidence" value="ECO:0007669"/>
    <property type="project" value="UniProtKB-KW"/>
</dbReference>
<dbReference type="InterPro" id="IPR038654">
    <property type="entry name" value="PINIT_sf"/>
</dbReference>
<dbReference type="CDD" id="cd16792">
    <property type="entry name" value="SP-RING_Siz-like"/>
    <property type="match status" value="1"/>
</dbReference>
<keyword evidence="7" id="KW-0862">Zinc</keyword>
<dbReference type="PANTHER" id="PTHR10782">
    <property type="entry name" value="ZINC FINGER MIZ DOMAIN-CONTAINING PROTEIN"/>
    <property type="match status" value="1"/>
</dbReference>
<keyword evidence="5 8" id="KW-0863">Zinc-finger</keyword>
<evidence type="ECO:0000256" key="6">
    <source>
        <dbReference type="ARBA" id="ARBA00022786"/>
    </source>
</evidence>
<dbReference type="Gene3D" id="3.30.40.10">
    <property type="entry name" value="Zinc/RING finger domain, C3HC4 (zinc finger)"/>
    <property type="match status" value="1"/>
</dbReference>
<dbReference type="PROSITE" id="PS51044">
    <property type="entry name" value="ZF_SP_RING"/>
    <property type="match status" value="1"/>
</dbReference>
<dbReference type="InterPro" id="IPR023321">
    <property type="entry name" value="PINIT"/>
</dbReference>
<evidence type="ECO:0000256" key="2">
    <source>
        <dbReference type="ARBA" id="ARBA00005383"/>
    </source>
</evidence>
<feature type="domain" description="SP-RING-type" evidence="11">
    <location>
        <begin position="353"/>
        <end position="434"/>
    </location>
</feature>
<evidence type="ECO:0000256" key="5">
    <source>
        <dbReference type="ARBA" id="ARBA00022771"/>
    </source>
</evidence>
<evidence type="ECO:0000256" key="8">
    <source>
        <dbReference type="PROSITE-ProRule" id="PRU00452"/>
    </source>
</evidence>
<evidence type="ECO:0000259" key="10">
    <source>
        <dbReference type="PROSITE" id="PS50800"/>
    </source>
</evidence>
<dbReference type="GO" id="GO:0061665">
    <property type="term" value="F:SUMO ligase activity"/>
    <property type="evidence" value="ECO:0007669"/>
    <property type="project" value="TreeGrafter"/>
</dbReference>
<reference evidence="13" key="1">
    <citation type="journal article" date="2021" name="IMA Fungus">
        <title>Genomic characterization of three marine fungi, including Emericellopsis atlantica sp. nov. with signatures of a generalist lifestyle and marine biomass degradation.</title>
        <authorList>
            <person name="Hagestad O.C."/>
            <person name="Hou L."/>
            <person name="Andersen J.H."/>
            <person name="Hansen E.H."/>
            <person name="Altermark B."/>
            <person name="Li C."/>
            <person name="Kuhnert E."/>
            <person name="Cox R.J."/>
            <person name="Crous P.W."/>
            <person name="Spatafora J.W."/>
            <person name="Lail K."/>
            <person name="Amirebrahimi M."/>
            <person name="Lipzen A."/>
            <person name="Pangilinan J."/>
            <person name="Andreopoulos W."/>
            <person name="Hayes R.D."/>
            <person name="Ng V."/>
            <person name="Grigoriev I.V."/>
            <person name="Jackson S.A."/>
            <person name="Sutton T.D.S."/>
            <person name="Dobson A.D.W."/>
            <person name="Rama T."/>
        </authorList>
    </citation>
    <scope>NUCLEOTIDE SEQUENCE</scope>
    <source>
        <strain evidence="13">TRa018bII</strain>
    </source>
</reference>
<evidence type="ECO:0000313" key="13">
    <source>
        <dbReference type="EMBL" id="KAG9235504.1"/>
    </source>
</evidence>
<dbReference type="PROSITE" id="PS51466">
    <property type="entry name" value="PINIT"/>
    <property type="match status" value="1"/>
</dbReference>
<accession>A0A9P7YKG5</accession>
<keyword evidence="3" id="KW-0808">Transferase</keyword>
<protein>
    <submittedName>
        <fullName evidence="13">PINIT domain-containing protein</fullName>
    </submittedName>
</protein>
<keyword evidence="6" id="KW-0833">Ubl conjugation pathway</keyword>
<feature type="domain" description="SAP" evidence="10">
    <location>
        <begin position="21"/>
        <end position="55"/>
    </location>
</feature>
<evidence type="ECO:0000256" key="9">
    <source>
        <dbReference type="SAM" id="MobiDB-lite"/>
    </source>
</evidence>
<sequence length="568" mass="62121">MASMGRSGYIDPEPLIRAIKGSGLLNKTLSAICSAEGLSKNGVKSELMSRLIERMLCRWSAALPSLTSPPSLSSLTFNPFLPLGMLLYSNYIITKTNFTTLGVRTYAGQRDYEKFERLQSLIRAPPAGGLAHPGMANSNSPARSIPPNLSLVYPPQAASPANGYNMGGGANDYRQYGQQALEFKPSPFYRVEQQIGEITSCEVMEAHRHTVKITLRASEHPVLGRVRTDPSLRIMVFCAGDDKGRQEIVFPHQSEIKVNTGEVKANLRGLKNKPGSTRPVDITKELRLNPATYSNVVEMTYALTSKASCDSQKYYLVVYVVKTVPVPELVEVLTNGKRITEQSVLDDMAVKSRDPDIVATASVLSLKCPLSTLRIDLPCRSMACRHNQCFDAKSYLQLQEQGPTWLCPICNSSAPFETLAVDNYVRNILKSTSKSIDQVTVQPNGQWETHTRAEPTNSRTNGVPSDDDDDDDDLVEIVKSGDTFKMGTPRAYGTAQRSALVASGSPKDHGSASAKRPIAAVIDLTSSGDEDEKPLSRSRTPKRQQTNGYSGSPAVPVFRPQPSNGYRL</sequence>
<feature type="compositionally biased region" description="Polar residues" evidence="9">
    <location>
        <begin position="439"/>
        <end position="463"/>
    </location>
</feature>
<dbReference type="Proteomes" id="UP000824998">
    <property type="component" value="Unassembled WGS sequence"/>
</dbReference>
<dbReference type="EMBL" id="MU251430">
    <property type="protein sequence ID" value="KAG9235504.1"/>
    <property type="molecule type" value="Genomic_DNA"/>
</dbReference>
<evidence type="ECO:0000256" key="4">
    <source>
        <dbReference type="ARBA" id="ARBA00022723"/>
    </source>
</evidence>
<dbReference type="Pfam" id="PF02891">
    <property type="entry name" value="zf-MIZ"/>
    <property type="match status" value="1"/>
</dbReference>
<dbReference type="GO" id="GO:0016925">
    <property type="term" value="P:protein sumoylation"/>
    <property type="evidence" value="ECO:0007669"/>
    <property type="project" value="TreeGrafter"/>
</dbReference>
<dbReference type="Pfam" id="PF14324">
    <property type="entry name" value="PINIT"/>
    <property type="match status" value="1"/>
</dbReference>
<comment type="pathway">
    <text evidence="1">Protein modification; protein sumoylation.</text>
</comment>
<feature type="domain" description="PINIT" evidence="12">
    <location>
        <begin position="168"/>
        <end position="324"/>
    </location>
</feature>
<proteinExistence type="inferred from homology"/>
<name>A0A9P7YKG5_9HELO</name>
<evidence type="ECO:0000313" key="14">
    <source>
        <dbReference type="Proteomes" id="UP000824998"/>
    </source>
</evidence>
<dbReference type="PANTHER" id="PTHR10782:SF4">
    <property type="entry name" value="TONALLI, ISOFORM E"/>
    <property type="match status" value="1"/>
</dbReference>
<evidence type="ECO:0000259" key="12">
    <source>
        <dbReference type="PROSITE" id="PS51466"/>
    </source>
</evidence>
<evidence type="ECO:0000256" key="7">
    <source>
        <dbReference type="ARBA" id="ARBA00022833"/>
    </source>
</evidence>
<dbReference type="InterPro" id="IPR013083">
    <property type="entry name" value="Znf_RING/FYVE/PHD"/>
</dbReference>
<comment type="similarity">
    <text evidence="2">Belongs to the PIAS family.</text>
</comment>
<feature type="region of interest" description="Disordered" evidence="9">
    <location>
        <begin position="439"/>
        <end position="474"/>
    </location>
</feature>
<organism evidence="13 14">
    <name type="scientific">Amylocarpus encephaloides</name>
    <dbReference type="NCBI Taxonomy" id="45428"/>
    <lineage>
        <taxon>Eukaryota</taxon>
        <taxon>Fungi</taxon>
        <taxon>Dikarya</taxon>
        <taxon>Ascomycota</taxon>
        <taxon>Pezizomycotina</taxon>
        <taxon>Leotiomycetes</taxon>
        <taxon>Helotiales</taxon>
        <taxon>Helotiales incertae sedis</taxon>
        <taxon>Amylocarpus</taxon>
    </lineage>
</organism>
<evidence type="ECO:0000256" key="3">
    <source>
        <dbReference type="ARBA" id="ARBA00022679"/>
    </source>
</evidence>
<keyword evidence="14" id="KW-1185">Reference proteome</keyword>
<evidence type="ECO:0000259" key="11">
    <source>
        <dbReference type="PROSITE" id="PS51044"/>
    </source>
</evidence>
<dbReference type="OrthoDB" id="28127at2759"/>
<keyword evidence="4" id="KW-0479">Metal-binding</keyword>